<feature type="transmembrane region" description="Helical" evidence="8">
    <location>
        <begin position="32"/>
        <end position="53"/>
    </location>
</feature>
<dbReference type="InterPro" id="IPR044845">
    <property type="entry name" value="HPAT/SRGT1-like"/>
</dbReference>
<keyword evidence="4 8" id="KW-0812">Transmembrane</keyword>
<keyword evidence="5 8" id="KW-1133">Transmembrane helix</keyword>
<protein>
    <recommendedName>
        <fullName evidence="9">Hydroxyproline O-arabinosyltransferase-like domain-containing protein</fullName>
    </recommendedName>
</protein>
<gene>
    <name evidence="10" type="ORF">PPYR1160_LOCUS5870</name>
</gene>
<evidence type="ECO:0000313" key="10">
    <source>
        <dbReference type="EMBL" id="CAD8256378.1"/>
    </source>
</evidence>
<sequence length="588" mass="66029">MQHARNRRQHEAPPALDESQAVEDNSKNRKSIVGVAEIALVLLLLGLLAGVMIRDGATNNFARDEGADAKENASPISAAFQWPESMKHEAPRVQEELELVYLSKSSQRPVKVTFYQDPHCRDGPYMEVDESDIGDGMNLCSTEFTPSGGGPAATRLKLDAVMRGGGIRVEGPKELDLYSRCDGSGEVDVLGGKGSYHATVMPMDGCTKLWDWPATKFIKLRDSSVKDPSYSSLPNVGAKKLYNVVFSAESSEYFYYQAMANLHAFTATGNDRNGRWTRALTCAEPDDAMHMFPTIVSKRHAYSRRYSPLNKADALMKWFAGPSAPTEEVIIVIDPDNWLTADLTPIAQEVKKGAAIANGAWYNGAHGRRKMHDLWTHLCDRPEDPEKCMGQLLVPLDLAAVPYFVQREDLAVILPRWKRLIIKIKELCEGNEPFKNEFKGLQITWGAEMLAYNFAAAEAGIRHDLRALQVRDVDPEPGPMRLPMIYMIHMGRAWFPWNYEPGKVWEHTEGRDFKRHGRQVWCKCNKTAAIVRPWPIPDESVAHVDYVSRITLTYLHDSFEEFGAVPRSKYRKGGKDPNQPGDYHLALP</sequence>
<organism evidence="10">
    <name type="scientific">Pinguiococcus pyrenoidosus</name>
    <dbReference type="NCBI Taxonomy" id="172671"/>
    <lineage>
        <taxon>Eukaryota</taxon>
        <taxon>Sar</taxon>
        <taxon>Stramenopiles</taxon>
        <taxon>Ochrophyta</taxon>
        <taxon>Pinguiophyceae</taxon>
        <taxon>Pinguiochrysidales</taxon>
        <taxon>Pinguiochrysidaceae</taxon>
        <taxon>Pinguiococcus</taxon>
    </lineage>
</organism>
<evidence type="ECO:0000256" key="8">
    <source>
        <dbReference type="SAM" id="Phobius"/>
    </source>
</evidence>
<evidence type="ECO:0000256" key="5">
    <source>
        <dbReference type="ARBA" id="ARBA00022989"/>
    </source>
</evidence>
<dbReference type="AlphaFoldDB" id="A0A7R9U6I8"/>
<dbReference type="PANTHER" id="PTHR31485">
    <property type="entry name" value="PEPTIDYL SERINE ALPHA-GALACTOSYLTRANSFERASE"/>
    <property type="match status" value="1"/>
</dbReference>
<evidence type="ECO:0000256" key="1">
    <source>
        <dbReference type="ARBA" id="ARBA00004167"/>
    </source>
</evidence>
<evidence type="ECO:0000256" key="4">
    <source>
        <dbReference type="ARBA" id="ARBA00022692"/>
    </source>
</evidence>
<evidence type="ECO:0000256" key="2">
    <source>
        <dbReference type="ARBA" id="ARBA00022676"/>
    </source>
</evidence>
<dbReference type="Pfam" id="PF23452">
    <property type="entry name" value="HPAT"/>
    <property type="match status" value="1"/>
</dbReference>
<name>A0A7R9U6I8_9STRA</name>
<dbReference type="GO" id="GO:0016020">
    <property type="term" value="C:membrane"/>
    <property type="evidence" value="ECO:0007669"/>
    <property type="project" value="UniProtKB-SubCell"/>
</dbReference>
<dbReference type="GO" id="GO:0016757">
    <property type="term" value="F:glycosyltransferase activity"/>
    <property type="evidence" value="ECO:0007669"/>
    <property type="project" value="UniProtKB-KW"/>
</dbReference>
<keyword evidence="6 8" id="KW-0472">Membrane</keyword>
<keyword evidence="3" id="KW-0808">Transferase</keyword>
<proteinExistence type="predicted"/>
<reference evidence="10" key="1">
    <citation type="submission" date="2021-01" db="EMBL/GenBank/DDBJ databases">
        <authorList>
            <person name="Corre E."/>
            <person name="Pelletier E."/>
            <person name="Niang G."/>
            <person name="Scheremetjew M."/>
            <person name="Finn R."/>
            <person name="Kale V."/>
            <person name="Holt S."/>
            <person name="Cochrane G."/>
            <person name="Meng A."/>
            <person name="Brown T."/>
            <person name="Cohen L."/>
        </authorList>
    </citation>
    <scope>NUCLEOTIDE SEQUENCE</scope>
    <source>
        <strain evidence="10">CCMP2078</strain>
    </source>
</reference>
<evidence type="ECO:0000259" key="9">
    <source>
        <dbReference type="Pfam" id="PF23452"/>
    </source>
</evidence>
<accession>A0A7R9U6I8</accession>
<evidence type="ECO:0000256" key="6">
    <source>
        <dbReference type="ARBA" id="ARBA00023136"/>
    </source>
</evidence>
<dbReference type="EMBL" id="HBEA01007654">
    <property type="protein sequence ID" value="CAD8256378.1"/>
    <property type="molecule type" value="Transcribed_RNA"/>
</dbReference>
<comment type="subcellular location">
    <subcellularLocation>
        <location evidence="1">Membrane</location>
        <topology evidence="1">Single-pass membrane protein</topology>
    </subcellularLocation>
</comment>
<keyword evidence="2" id="KW-0328">Glycosyltransferase</keyword>
<feature type="region of interest" description="Disordered" evidence="7">
    <location>
        <begin position="1"/>
        <end position="27"/>
    </location>
</feature>
<feature type="domain" description="Hydroxyproline O-arabinosyltransferase-like" evidence="9">
    <location>
        <begin position="252"/>
        <end position="466"/>
    </location>
</feature>
<evidence type="ECO:0000256" key="7">
    <source>
        <dbReference type="SAM" id="MobiDB-lite"/>
    </source>
</evidence>
<dbReference type="InterPro" id="IPR056508">
    <property type="entry name" value="HPAT-like"/>
</dbReference>
<dbReference type="PANTHER" id="PTHR31485:SF7">
    <property type="entry name" value="PEPTIDYL SERINE ALPHA-GALACTOSYLTRANSFERASE"/>
    <property type="match status" value="1"/>
</dbReference>
<evidence type="ECO:0000256" key="3">
    <source>
        <dbReference type="ARBA" id="ARBA00022679"/>
    </source>
</evidence>
<feature type="region of interest" description="Disordered" evidence="7">
    <location>
        <begin position="567"/>
        <end position="588"/>
    </location>
</feature>